<dbReference type="ChiTaRS" id="FUT2">
    <property type="organism name" value="human"/>
</dbReference>
<reference evidence="1" key="1">
    <citation type="journal article" date="2013" name="PLoS ONE">
        <title>Direct detection of alternative open reading frames translation products in human significantly expands the proteome.</title>
        <authorList>
            <person name="Vanderperre B."/>
            <person name="Lucier J.-F."/>
            <person name="Motard J."/>
            <person name="Tremblay G."/>
            <person name="Vanderperre S."/>
            <person name="Wisztorski M."/>
            <person name="Salzet M."/>
            <person name="Boisvert F.-M."/>
            <person name="Roucou X."/>
        </authorList>
    </citation>
    <scope>NUCLEOTIDE SEQUENCE</scope>
</reference>
<evidence type="ECO:0000313" key="1">
    <source>
        <dbReference type="EMBL" id="CCQ42987.1"/>
    </source>
</evidence>
<protein>
    <submittedName>
        <fullName evidence="1">Alternative protein FUT2</fullName>
    </submittedName>
</protein>
<accession>L8EC57</accession>
<gene>
    <name evidence="1" type="primary">FUT2</name>
</gene>
<dbReference type="EMBL" id="HF583490">
    <property type="protein sequence ID" value="CCQ42987.1"/>
    <property type="molecule type" value="Genomic_DNA"/>
</dbReference>
<name>L8EC57_HUMAN</name>
<dbReference type="AlphaFoldDB" id="L8EC57"/>
<sequence>MNETFLSLPAISPQLRWVGIVTYPCDPIGGKRNETSGISLASDSAAEKLISHL</sequence>
<dbReference type="OrthoDB" id="3226at2759"/>
<organism evidence="1">
    <name type="scientific">Homo sapiens</name>
    <name type="common">Human</name>
    <dbReference type="NCBI Taxonomy" id="9606"/>
    <lineage>
        <taxon>Eukaryota</taxon>
        <taxon>Metazoa</taxon>
        <taxon>Chordata</taxon>
        <taxon>Craniata</taxon>
        <taxon>Vertebrata</taxon>
        <taxon>Euteleostomi</taxon>
        <taxon>Mammalia</taxon>
        <taxon>Eutheria</taxon>
        <taxon>Euarchontoglires</taxon>
        <taxon>Primates</taxon>
        <taxon>Haplorrhini</taxon>
        <taxon>Catarrhini</taxon>
        <taxon>Hominidae</taxon>
        <taxon>Homo</taxon>
    </lineage>
</organism>
<proteinExistence type="predicted"/>